<dbReference type="Gramene" id="CMR344CT">
    <property type="protein sequence ID" value="CMR344CT"/>
    <property type="gene ID" value="CMR344C"/>
</dbReference>
<dbReference type="AlphaFoldDB" id="M1UWF6"/>
<dbReference type="InterPro" id="IPR013641">
    <property type="entry name" value="KTI12/PSTK"/>
</dbReference>
<accession>M1UWF6</accession>
<dbReference type="Gene3D" id="3.40.50.300">
    <property type="entry name" value="P-loop containing nucleotide triphosphate hydrolases"/>
    <property type="match status" value="1"/>
</dbReference>
<proteinExistence type="inferred from homology"/>
<sequence>MPVVVLCGLPRAGKSALAKRIAEAAPPHLKPVTILSDRGIEDYAEPQREKTARSRLRAALERAPYRERLVIVDACNLVSGFRYELWCVTRVPAGKRQESIPHVTVLIRSKADVSEVSCAHSPPGYQRSTADRPSAAAVGPTRLVVEPELTSPERIGHEPQAKSARSANADALRSVLNGRCEVAGPRQQPQADSDVAANIARVRERFEWPDPQGQRWDRPLFTMSLKERVCSYETPDGCTFFEETQWVASIYDWISGGTARKDFKTTSRMTIATRQTRVQSADSYFESEIRKIEDAIIQVLCAGDEGEHQHPGTVYTYDKCPLRLPESYLRRIFLLANQSSRLYTVSQDLRAHRHLFVRRYQKRRVEQDSSASVQEFIRSLEGYLELRDQQRRSEH</sequence>
<dbReference type="OrthoDB" id="9972657at2759"/>
<keyword evidence="1" id="KW-0547">Nucleotide-binding</keyword>
<gene>
    <name evidence="4" type="ORF">CYME_CMR344C</name>
</gene>
<reference evidence="4 5" key="1">
    <citation type="journal article" date="2004" name="Nature">
        <title>Genome sequence of the ultrasmall unicellular red alga Cyanidioschyzon merolae 10D.</title>
        <authorList>
            <person name="Matsuzaki M."/>
            <person name="Misumi O."/>
            <person name="Shin-i T."/>
            <person name="Maruyama S."/>
            <person name="Takahara M."/>
            <person name="Miyagishima S."/>
            <person name="Mori T."/>
            <person name="Nishida K."/>
            <person name="Yagisawa F."/>
            <person name="Nishida K."/>
            <person name="Yoshida Y."/>
            <person name="Nishimura Y."/>
            <person name="Nakao S."/>
            <person name="Kobayashi T."/>
            <person name="Momoyama Y."/>
            <person name="Higashiyama T."/>
            <person name="Minoda A."/>
            <person name="Sano M."/>
            <person name="Nomoto H."/>
            <person name="Oishi K."/>
            <person name="Hayashi H."/>
            <person name="Ohta F."/>
            <person name="Nishizaka S."/>
            <person name="Haga S."/>
            <person name="Miura S."/>
            <person name="Morishita T."/>
            <person name="Kabeya Y."/>
            <person name="Terasawa K."/>
            <person name="Suzuki Y."/>
            <person name="Ishii Y."/>
            <person name="Asakawa S."/>
            <person name="Takano H."/>
            <person name="Ohta N."/>
            <person name="Kuroiwa H."/>
            <person name="Tanaka K."/>
            <person name="Shimizu N."/>
            <person name="Sugano S."/>
            <person name="Sato N."/>
            <person name="Nozaki H."/>
            <person name="Ogasawara N."/>
            <person name="Kohara Y."/>
            <person name="Kuroiwa T."/>
        </authorList>
    </citation>
    <scope>NUCLEOTIDE SEQUENCE [LARGE SCALE GENOMIC DNA]</scope>
    <source>
        <strain evidence="4 5">10D</strain>
    </source>
</reference>
<dbReference type="GO" id="GO:0005524">
    <property type="term" value="F:ATP binding"/>
    <property type="evidence" value="ECO:0007669"/>
    <property type="project" value="UniProtKB-KW"/>
</dbReference>
<dbReference type="STRING" id="280699.M1UWF6"/>
<dbReference type="EMBL" id="AP006500">
    <property type="protein sequence ID" value="BAM82546.1"/>
    <property type="molecule type" value="Genomic_DNA"/>
</dbReference>
<evidence type="ECO:0000313" key="4">
    <source>
        <dbReference type="EMBL" id="BAM82546.1"/>
    </source>
</evidence>
<keyword evidence="2" id="KW-0067">ATP-binding</keyword>
<reference evidence="4 5" key="2">
    <citation type="journal article" date="2007" name="BMC Biol.">
        <title>A 100%-complete sequence reveals unusually simple genomic features in the hot-spring red alga Cyanidioschyzon merolae.</title>
        <authorList>
            <person name="Nozaki H."/>
            <person name="Takano H."/>
            <person name="Misumi O."/>
            <person name="Terasawa K."/>
            <person name="Matsuzaki M."/>
            <person name="Maruyama S."/>
            <person name="Nishida K."/>
            <person name="Yagisawa F."/>
            <person name="Yoshida Y."/>
            <person name="Fujiwara T."/>
            <person name="Takio S."/>
            <person name="Tamura K."/>
            <person name="Chung S.J."/>
            <person name="Nakamura S."/>
            <person name="Kuroiwa H."/>
            <person name="Tanaka K."/>
            <person name="Sato N."/>
            <person name="Kuroiwa T."/>
        </authorList>
    </citation>
    <scope>NUCLEOTIDE SEQUENCE [LARGE SCALE GENOMIC DNA]</scope>
    <source>
        <strain evidence="4 5">10D</strain>
    </source>
</reference>
<dbReference type="InterPro" id="IPR027417">
    <property type="entry name" value="P-loop_NTPase"/>
</dbReference>
<dbReference type="Proteomes" id="UP000007014">
    <property type="component" value="Chromosome 18"/>
</dbReference>
<organism evidence="4 5">
    <name type="scientific">Cyanidioschyzon merolae (strain NIES-3377 / 10D)</name>
    <name type="common">Unicellular red alga</name>
    <dbReference type="NCBI Taxonomy" id="280699"/>
    <lineage>
        <taxon>Eukaryota</taxon>
        <taxon>Rhodophyta</taxon>
        <taxon>Bangiophyceae</taxon>
        <taxon>Cyanidiales</taxon>
        <taxon>Cyanidiaceae</taxon>
        <taxon>Cyanidioschyzon</taxon>
    </lineage>
</organism>
<dbReference type="HOGENOM" id="CLU_699003_0_0_1"/>
<evidence type="ECO:0000256" key="1">
    <source>
        <dbReference type="ARBA" id="ARBA00022741"/>
    </source>
</evidence>
<comment type="similarity">
    <text evidence="3">Belongs to the KTI12 family.</text>
</comment>
<dbReference type="KEGG" id="cme:CYME_CMR344C"/>
<name>M1UWF6_CYAM1</name>
<dbReference type="eggNOG" id="KOG3062">
    <property type="taxonomic scope" value="Eukaryota"/>
</dbReference>
<dbReference type="GeneID" id="16996990"/>
<dbReference type="SUPFAM" id="SSF52540">
    <property type="entry name" value="P-loop containing nucleoside triphosphate hydrolases"/>
    <property type="match status" value="1"/>
</dbReference>
<dbReference type="PANTHER" id="PTHR12435">
    <property type="match status" value="1"/>
</dbReference>
<protein>
    <submittedName>
        <fullName evidence="4">Uncharacterized protein</fullName>
    </submittedName>
</protein>
<evidence type="ECO:0000256" key="3">
    <source>
        <dbReference type="ARBA" id="ARBA00025768"/>
    </source>
</evidence>
<dbReference type="Pfam" id="PF08433">
    <property type="entry name" value="KTI12"/>
    <property type="match status" value="1"/>
</dbReference>
<evidence type="ECO:0000313" key="5">
    <source>
        <dbReference type="Proteomes" id="UP000007014"/>
    </source>
</evidence>
<keyword evidence="5" id="KW-1185">Reference proteome</keyword>
<evidence type="ECO:0000256" key="2">
    <source>
        <dbReference type="ARBA" id="ARBA00022840"/>
    </source>
</evidence>
<dbReference type="RefSeq" id="XP_005538582.1">
    <property type="nucleotide sequence ID" value="XM_005538525.1"/>
</dbReference>